<dbReference type="EMBL" id="CAQQ02170293">
    <property type="status" value="NOT_ANNOTATED_CDS"/>
    <property type="molecule type" value="Genomic_DNA"/>
</dbReference>
<protein>
    <recommendedName>
        <fullName evidence="1">Hemocyanin N-terminal domain-containing protein</fullName>
    </recommendedName>
</protein>
<reference evidence="3" key="1">
    <citation type="submission" date="2013-02" db="EMBL/GenBank/DDBJ databases">
        <authorList>
            <person name="Hughes D."/>
        </authorList>
    </citation>
    <scope>NUCLEOTIDE SEQUENCE</scope>
    <source>
        <strain>Durham</strain>
        <strain evidence="3">NC isolate 2 -- Noor lab</strain>
    </source>
</reference>
<sequence length="119" mass="13496">MDFCMEIGRYDEFSLFIPNHTRIAGALIQIFIEQETVDNLLSVAARIRDKINPMLFNYALSVAILHRPDTKLLPIPLLANIFPEKFLHSLVFNEARKKGTKLLATSETESESVPVIKVP</sequence>
<dbReference type="PANTHER" id="PTHR11511">
    <property type="entry name" value="LARVAL STORAGE PROTEIN/PHENOLOXIDASE"/>
    <property type="match status" value="1"/>
</dbReference>
<dbReference type="SUPFAM" id="SSF48050">
    <property type="entry name" value="Hemocyanin, N-terminal domain"/>
    <property type="match status" value="1"/>
</dbReference>
<reference evidence="2" key="2">
    <citation type="submission" date="2015-06" db="UniProtKB">
        <authorList>
            <consortium name="EnsemblMetazoa"/>
        </authorList>
    </citation>
    <scope>IDENTIFICATION</scope>
</reference>
<dbReference type="EnsemblMetazoa" id="MESCA011120-RA">
    <property type="protein sequence ID" value="MESCA011120-PA"/>
    <property type="gene ID" value="MESCA011120"/>
</dbReference>
<feature type="domain" description="Hemocyanin N-terminal" evidence="1">
    <location>
        <begin position="8"/>
        <end position="71"/>
    </location>
</feature>
<dbReference type="Gene3D" id="1.20.1370.10">
    <property type="entry name" value="Hemocyanin, N-terminal domain"/>
    <property type="match status" value="1"/>
</dbReference>
<evidence type="ECO:0000259" key="1">
    <source>
        <dbReference type="Pfam" id="PF03722"/>
    </source>
</evidence>
<dbReference type="InterPro" id="IPR036697">
    <property type="entry name" value="Hemocyanin_N_sf"/>
</dbReference>
<dbReference type="Pfam" id="PF03722">
    <property type="entry name" value="Hemocyanin_N"/>
    <property type="match status" value="1"/>
</dbReference>
<dbReference type="AlphaFoldDB" id="T1H4B2"/>
<proteinExistence type="predicted"/>
<organism evidence="2 3">
    <name type="scientific">Megaselia scalaris</name>
    <name type="common">Humpbacked fly</name>
    <name type="synonym">Phora scalaris</name>
    <dbReference type="NCBI Taxonomy" id="36166"/>
    <lineage>
        <taxon>Eukaryota</taxon>
        <taxon>Metazoa</taxon>
        <taxon>Ecdysozoa</taxon>
        <taxon>Arthropoda</taxon>
        <taxon>Hexapoda</taxon>
        <taxon>Insecta</taxon>
        <taxon>Pterygota</taxon>
        <taxon>Neoptera</taxon>
        <taxon>Endopterygota</taxon>
        <taxon>Diptera</taxon>
        <taxon>Brachycera</taxon>
        <taxon>Muscomorpha</taxon>
        <taxon>Platypezoidea</taxon>
        <taxon>Phoridae</taxon>
        <taxon>Megaseliini</taxon>
        <taxon>Megaselia</taxon>
    </lineage>
</organism>
<evidence type="ECO:0000313" key="3">
    <source>
        <dbReference type="Proteomes" id="UP000015102"/>
    </source>
</evidence>
<dbReference type="PANTHER" id="PTHR11511:SF24">
    <property type="entry name" value="GH04080P"/>
    <property type="match status" value="1"/>
</dbReference>
<name>T1H4B2_MEGSC</name>
<dbReference type="InterPro" id="IPR005204">
    <property type="entry name" value="Hemocyanin_N"/>
</dbReference>
<dbReference type="HOGENOM" id="CLU_2067272_0_0_1"/>
<dbReference type="STRING" id="36166.T1H4B2"/>
<dbReference type="InterPro" id="IPR013788">
    <property type="entry name" value="Hemocyanin/hexamerin"/>
</dbReference>
<evidence type="ECO:0000313" key="2">
    <source>
        <dbReference type="EnsemblMetazoa" id="MESCA011120-PA"/>
    </source>
</evidence>
<accession>T1H4B2</accession>
<dbReference type="Proteomes" id="UP000015102">
    <property type="component" value="Unassembled WGS sequence"/>
</dbReference>
<keyword evidence="3" id="KW-1185">Reference proteome</keyword>